<dbReference type="GeneTree" id="ENSGT01000000215302"/>
<evidence type="ECO:0000256" key="1">
    <source>
        <dbReference type="SAM" id="Phobius"/>
    </source>
</evidence>
<dbReference type="AlphaFoldDB" id="A0A8C2WJW5"/>
<keyword evidence="3" id="KW-1185">Reference proteome</keyword>
<keyword evidence="1" id="KW-0812">Transmembrane</keyword>
<keyword evidence="1" id="KW-0472">Membrane</keyword>
<proteinExistence type="predicted"/>
<dbReference type="Ensembl" id="ENSCLMT00005004893.1">
    <property type="protein sequence ID" value="ENSCLMP00005004548.1"/>
    <property type="gene ID" value="ENSCLMG00005002488.1"/>
</dbReference>
<reference evidence="2" key="1">
    <citation type="submission" date="2025-08" db="UniProtKB">
        <authorList>
            <consortium name="Ensembl"/>
        </authorList>
    </citation>
    <scope>IDENTIFICATION</scope>
</reference>
<name>A0A8C2WJW5_CYCLU</name>
<accession>A0A8C2WJW5</accession>
<sequence length="129" mass="13940">PIHRHIYLPDIRNRCVSPVIIPLSLGDNILAGALEVKVVTIKCVVMGVTPGPAYACVLGDADSVTLHNTALLFDPTLGIFAGIYTRKTRKGTFIGNPTLTLKSYNLFISVYGMAFFAALKCTLYVLPLS</sequence>
<reference evidence="2" key="2">
    <citation type="submission" date="2025-09" db="UniProtKB">
        <authorList>
            <consortium name="Ensembl"/>
        </authorList>
    </citation>
    <scope>IDENTIFICATION</scope>
</reference>
<protein>
    <submittedName>
        <fullName evidence="2">Uncharacterized protein</fullName>
    </submittedName>
</protein>
<evidence type="ECO:0000313" key="3">
    <source>
        <dbReference type="Proteomes" id="UP000694565"/>
    </source>
</evidence>
<keyword evidence="1" id="KW-1133">Transmembrane helix</keyword>
<dbReference type="Proteomes" id="UP000694565">
    <property type="component" value="Unplaced"/>
</dbReference>
<evidence type="ECO:0000313" key="2">
    <source>
        <dbReference type="Ensembl" id="ENSCLMP00005004548.1"/>
    </source>
</evidence>
<organism evidence="2 3">
    <name type="scientific">Cyclopterus lumpus</name>
    <name type="common">Lumpsucker</name>
    <dbReference type="NCBI Taxonomy" id="8103"/>
    <lineage>
        <taxon>Eukaryota</taxon>
        <taxon>Metazoa</taxon>
        <taxon>Chordata</taxon>
        <taxon>Craniata</taxon>
        <taxon>Vertebrata</taxon>
        <taxon>Euteleostomi</taxon>
        <taxon>Actinopterygii</taxon>
        <taxon>Neopterygii</taxon>
        <taxon>Teleostei</taxon>
        <taxon>Neoteleostei</taxon>
        <taxon>Acanthomorphata</taxon>
        <taxon>Eupercaria</taxon>
        <taxon>Perciformes</taxon>
        <taxon>Cottioidei</taxon>
        <taxon>Cottales</taxon>
        <taxon>Cyclopteridae</taxon>
        <taxon>Cyclopterus</taxon>
    </lineage>
</organism>
<feature type="transmembrane region" description="Helical" evidence="1">
    <location>
        <begin position="106"/>
        <end position="126"/>
    </location>
</feature>